<evidence type="ECO:0000313" key="3">
    <source>
        <dbReference type="EMBL" id="KAJ9160652.1"/>
    </source>
</evidence>
<evidence type="ECO:0000256" key="1">
    <source>
        <dbReference type="SAM" id="SignalP"/>
    </source>
</evidence>
<name>A0AA38VRP4_9PEZI</name>
<accession>A0AA38VRP4</accession>
<evidence type="ECO:0000259" key="2">
    <source>
        <dbReference type="Pfam" id="PF13472"/>
    </source>
</evidence>
<dbReference type="AlphaFoldDB" id="A0AA38VRP4"/>
<dbReference type="CDD" id="cd01821">
    <property type="entry name" value="Rhamnogalacturan_acetylesterase_like"/>
    <property type="match status" value="1"/>
</dbReference>
<proteinExistence type="predicted"/>
<organism evidence="3 4">
    <name type="scientific">Coniochaeta hoffmannii</name>
    <dbReference type="NCBI Taxonomy" id="91930"/>
    <lineage>
        <taxon>Eukaryota</taxon>
        <taxon>Fungi</taxon>
        <taxon>Dikarya</taxon>
        <taxon>Ascomycota</taxon>
        <taxon>Pezizomycotina</taxon>
        <taxon>Sordariomycetes</taxon>
        <taxon>Sordariomycetidae</taxon>
        <taxon>Coniochaetales</taxon>
        <taxon>Coniochaetaceae</taxon>
        <taxon>Coniochaeta</taxon>
    </lineage>
</organism>
<keyword evidence="4" id="KW-1185">Reference proteome</keyword>
<keyword evidence="3" id="KW-0378">Hydrolase</keyword>
<dbReference type="GO" id="GO:0016787">
    <property type="term" value="F:hydrolase activity"/>
    <property type="evidence" value="ECO:0007669"/>
    <property type="project" value="UniProtKB-KW"/>
</dbReference>
<dbReference type="SUPFAM" id="SSF52266">
    <property type="entry name" value="SGNH hydrolase"/>
    <property type="match status" value="1"/>
</dbReference>
<protein>
    <submittedName>
        <fullName evidence="3">SGNH hydrolase</fullName>
    </submittedName>
</protein>
<dbReference type="Proteomes" id="UP001174691">
    <property type="component" value="Unassembled WGS sequence"/>
</dbReference>
<dbReference type="Pfam" id="PF13472">
    <property type="entry name" value="Lipase_GDSL_2"/>
    <property type="match status" value="1"/>
</dbReference>
<dbReference type="EMBL" id="JANBVN010000032">
    <property type="protein sequence ID" value="KAJ9160652.1"/>
    <property type="molecule type" value="Genomic_DNA"/>
</dbReference>
<feature type="signal peptide" evidence="1">
    <location>
        <begin position="1"/>
        <end position="27"/>
    </location>
</feature>
<dbReference type="Gene3D" id="3.40.50.1110">
    <property type="entry name" value="SGNH hydrolase"/>
    <property type="match status" value="1"/>
</dbReference>
<gene>
    <name evidence="3" type="ORF">NKR19_g3013</name>
</gene>
<evidence type="ECO:0000313" key="4">
    <source>
        <dbReference type="Proteomes" id="UP001174691"/>
    </source>
</evidence>
<dbReference type="InterPro" id="IPR037459">
    <property type="entry name" value="RhgT-like"/>
</dbReference>
<dbReference type="InterPro" id="IPR013830">
    <property type="entry name" value="SGNH_hydro"/>
</dbReference>
<comment type="caution">
    <text evidence="3">The sequence shown here is derived from an EMBL/GenBank/DDBJ whole genome shotgun (WGS) entry which is preliminary data.</text>
</comment>
<dbReference type="PANTHER" id="PTHR43695">
    <property type="entry name" value="PUTATIVE (AFU_ORTHOLOGUE AFUA_2G17250)-RELATED"/>
    <property type="match status" value="1"/>
</dbReference>
<reference evidence="3" key="1">
    <citation type="submission" date="2022-07" db="EMBL/GenBank/DDBJ databases">
        <title>Fungi with potential for degradation of polypropylene.</title>
        <authorList>
            <person name="Gostincar C."/>
        </authorList>
    </citation>
    <scope>NUCLEOTIDE SEQUENCE</scope>
    <source>
        <strain evidence="3">EXF-13287</strain>
    </source>
</reference>
<sequence>MMLPTLTRSALVVFSLLGMAAPAPATGRNPCLRKPPAFFLAGDSTTAVQSTDGGGWGNGFLSFLRNGAGGVNYGHNGATTVSFVAGGDWAAVIGRVVESKSDFDVYVTIQFGHNDQKPAANISLSQYQANLEVLARQVRSAGGEPILVTPLTRRVFTSAHEAADSLHDQRLATIAAGQAVGARVLDLNRASLGYVDALGSVDAQLYDLNPSDMTHLNAWGSVVFGRMVADLLLGHEPVVESAAREVWPNRVVGADGRRFERWIAPDEELSRKIWHGILAVNGTTV</sequence>
<feature type="chain" id="PRO_5041238264" evidence="1">
    <location>
        <begin position="28"/>
        <end position="285"/>
    </location>
</feature>
<dbReference type="PANTHER" id="PTHR43695:SF2">
    <property type="entry name" value="PUTATIVE (AFU_ORTHOLOGUE AFUA_2G17250)-RELATED"/>
    <property type="match status" value="1"/>
</dbReference>
<feature type="domain" description="SGNH hydrolase-type esterase" evidence="2">
    <location>
        <begin position="41"/>
        <end position="220"/>
    </location>
</feature>
<dbReference type="InterPro" id="IPR036514">
    <property type="entry name" value="SGNH_hydro_sf"/>
</dbReference>
<keyword evidence="1" id="KW-0732">Signal</keyword>